<feature type="domain" description="Tetrapyrrole biosynthesis uroporphyrinogen III synthase" evidence="1">
    <location>
        <begin position="26"/>
        <end position="182"/>
    </location>
</feature>
<dbReference type="InterPro" id="IPR003754">
    <property type="entry name" value="4pyrrol_synth_uPrphyn_synth"/>
</dbReference>
<evidence type="ECO:0000313" key="2">
    <source>
        <dbReference type="EMBL" id="SVD47258.1"/>
    </source>
</evidence>
<organism evidence="2">
    <name type="scientific">marine metagenome</name>
    <dbReference type="NCBI Taxonomy" id="408172"/>
    <lineage>
        <taxon>unclassified sequences</taxon>
        <taxon>metagenomes</taxon>
        <taxon>ecological metagenomes</taxon>
    </lineage>
</organism>
<evidence type="ECO:0000259" key="1">
    <source>
        <dbReference type="Pfam" id="PF02602"/>
    </source>
</evidence>
<proteinExistence type="predicted"/>
<dbReference type="Gene3D" id="3.40.50.10090">
    <property type="match status" value="1"/>
</dbReference>
<dbReference type="InterPro" id="IPR039793">
    <property type="entry name" value="UROS/Hem4"/>
</dbReference>
<sequence>MADKDERPLEGWTVGVTADRRFEVQSDLLARRGAEVLHGCTMHTLDLTNDDRLAGVSKALVAEPPDTLVLQTGMGTTMWLEAMDGIGVGGNLRAVLATVEVLARGPKAASTARRAGMTVAWQAPREVFADVVDHVATTGGRRRLAVQLDGSDEELLVGPLSTSCAEVLPIPVYRWGLPDDRDPARALVDAVCGG</sequence>
<dbReference type="Pfam" id="PF02602">
    <property type="entry name" value="HEM4"/>
    <property type="match status" value="1"/>
</dbReference>
<dbReference type="AlphaFoldDB" id="A0A382VN09"/>
<protein>
    <recommendedName>
        <fullName evidence="1">Tetrapyrrole biosynthesis uroporphyrinogen III synthase domain-containing protein</fullName>
    </recommendedName>
</protein>
<accession>A0A382VN09</accession>
<dbReference type="EMBL" id="UINC01152857">
    <property type="protein sequence ID" value="SVD47258.1"/>
    <property type="molecule type" value="Genomic_DNA"/>
</dbReference>
<reference evidence="2" key="1">
    <citation type="submission" date="2018-05" db="EMBL/GenBank/DDBJ databases">
        <authorList>
            <person name="Lanie J.A."/>
            <person name="Ng W.-L."/>
            <person name="Kazmierczak K.M."/>
            <person name="Andrzejewski T.M."/>
            <person name="Davidsen T.M."/>
            <person name="Wayne K.J."/>
            <person name="Tettelin H."/>
            <person name="Glass J.I."/>
            <person name="Rusch D."/>
            <person name="Podicherti R."/>
            <person name="Tsui H.-C.T."/>
            <person name="Winkler M.E."/>
        </authorList>
    </citation>
    <scope>NUCLEOTIDE SEQUENCE</scope>
</reference>
<dbReference type="GO" id="GO:0004852">
    <property type="term" value="F:uroporphyrinogen-III synthase activity"/>
    <property type="evidence" value="ECO:0007669"/>
    <property type="project" value="InterPro"/>
</dbReference>
<dbReference type="PANTHER" id="PTHR40082">
    <property type="entry name" value="BLR5956 PROTEIN"/>
    <property type="match status" value="1"/>
</dbReference>
<dbReference type="SUPFAM" id="SSF69618">
    <property type="entry name" value="HemD-like"/>
    <property type="match status" value="1"/>
</dbReference>
<dbReference type="InterPro" id="IPR036108">
    <property type="entry name" value="4pyrrol_syn_uPrphyn_synt_sf"/>
</dbReference>
<gene>
    <name evidence="2" type="ORF">METZ01_LOCUS400112</name>
</gene>
<feature type="non-terminal residue" evidence="2">
    <location>
        <position position="194"/>
    </location>
</feature>
<dbReference type="PANTHER" id="PTHR40082:SF1">
    <property type="entry name" value="BLR5956 PROTEIN"/>
    <property type="match status" value="1"/>
</dbReference>
<dbReference type="GO" id="GO:0006780">
    <property type="term" value="P:uroporphyrinogen III biosynthetic process"/>
    <property type="evidence" value="ECO:0007669"/>
    <property type="project" value="InterPro"/>
</dbReference>
<name>A0A382VN09_9ZZZZ</name>